<evidence type="ECO:0000313" key="1">
    <source>
        <dbReference type="EMBL" id="CAE0822265.1"/>
    </source>
</evidence>
<organism evidence="1">
    <name type="scientific">Eutreptiella gymnastica</name>
    <dbReference type="NCBI Taxonomy" id="73025"/>
    <lineage>
        <taxon>Eukaryota</taxon>
        <taxon>Discoba</taxon>
        <taxon>Euglenozoa</taxon>
        <taxon>Euglenida</taxon>
        <taxon>Spirocuta</taxon>
        <taxon>Euglenophyceae</taxon>
        <taxon>Eutreptiales</taxon>
        <taxon>Eutreptiaceae</taxon>
        <taxon>Eutreptiella</taxon>
    </lineage>
</organism>
<protein>
    <submittedName>
        <fullName evidence="1">Uncharacterized protein</fullName>
    </submittedName>
</protein>
<sequence>MCCFVQRIASPDSNFGLQPERSSLDYTSLKPTVLELCRLKRWIVAGMGVGYMRRDANGDGGADIHLSMHLPMRAGIAHKRTDANTLPHSQSIWKAIGIQQN</sequence>
<dbReference type="AlphaFoldDB" id="A0A7S4G1K7"/>
<dbReference type="EMBL" id="HBJA01096696">
    <property type="protein sequence ID" value="CAE0822265.1"/>
    <property type="molecule type" value="Transcribed_RNA"/>
</dbReference>
<reference evidence="1" key="1">
    <citation type="submission" date="2021-01" db="EMBL/GenBank/DDBJ databases">
        <authorList>
            <person name="Corre E."/>
            <person name="Pelletier E."/>
            <person name="Niang G."/>
            <person name="Scheremetjew M."/>
            <person name="Finn R."/>
            <person name="Kale V."/>
            <person name="Holt S."/>
            <person name="Cochrane G."/>
            <person name="Meng A."/>
            <person name="Brown T."/>
            <person name="Cohen L."/>
        </authorList>
    </citation>
    <scope>NUCLEOTIDE SEQUENCE</scope>
    <source>
        <strain evidence="1">CCMP1594</strain>
    </source>
</reference>
<proteinExistence type="predicted"/>
<gene>
    <name evidence="1" type="ORF">EGYM00163_LOCUS33466</name>
</gene>
<name>A0A7S4G1K7_9EUGL</name>
<accession>A0A7S4G1K7</accession>